<keyword evidence="6" id="KW-1185">Reference proteome</keyword>
<sequence>MHFKRAFLFLGLLCAPLFALTFSITQGKEEDQNFATLTLKHDTPFVCTQSPLPPRIITCVIHSTPKPGFTPMNTTFFDISYDIKDYVFYLYIKPKFKQQLFALPHDYKRHIPIQSAPTNTSDTWQIVGFSEKIPFLTPKNHTQESYTGLDFPIIIEDAQTPYIQELGVDNQPLNYSKGADLDGYLQVKKLMGEQSYLAALKAIGNIFETYPKTLFRKDLYLYEMIALDKLNKRQDLLLQIGERWLKLYPADPKVPHVLYLTGTAYDRINHAKQAQNQFQRAIIEYPGSRYAPLSQMRLAEQSANEGNNSGALTLFQKAYSGAKDIESASLIAFSWARFDLEAYGGKNAPILVQKILEANPKFFLNYPTQSYDFLTNLKTHALFAPAIAIAKILSDQDNNPTIKEKASFDLGFLYAKNNQPNKAHIANLEYLDNFNNAMHIPLVKQRDNEILFLMHGSFEEKLARFNQILKDFPQGSSEHQKALEYKAQMLLEERYYSQVLGMAPDLAMNSEPMQQALVALGRNAVKEGDCRSAVDYLVQVAPLQPNVFTQEEQLEAFDCLYNAKLYNQAGVFAKNGLQKSPENPEKRIDWLYRQANNLYKLDDFQNSLLAAKDAFTLATLKKAQHYYDIAFVLFTDYMRTNNPSQALALFPQLQKWFKGDARMIDVYGLLLQNEAKTTNNPTTLQLYATNLIALQKAHQNDSFTPYAQQQLISAFMREGKLDRALEENQALLKKSLEPQEKQHTLYMQGSILKQQNRIPESQKAFGACIAIKSASAWKDLCQQALSLLQP</sequence>
<dbReference type="HOGENOM" id="CLU_019053_0_0_7"/>
<dbReference type="InterPro" id="IPR039565">
    <property type="entry name" value="BamD-like"/>
</dbReference>
<dbReference type="Pfam" id="PF13525">
    <property type="entry name" value="YfiO"/>
    <property type="match status" value="1"/>
</dbReference>
<feature type="domain" description="Outer membrane lipoprotein BamD-like" evidence="3">
    <location>
        <begin position="184"/>
        <end position="299"/>
    </location>
</feature>
<accession>E7ABU6</accession>
<reference evidence="5 6" key="1">
    <citation type="journal article" date="2011" name="Genome Biol. Evol.">
        <title>Comparative whole genome sequence analysis of the carcinogenic bacterial model pathogen Helicobacter felis.</title>
        <authorList>
            <person name="Arnold I.C."/>
            <person name="Zigova Z."/>
            <person name="Holden M."/>
            <person name="Lawley T.D."/>
            <person name="Rad R."/>
            <person name="Dougan G."/>
            <person name="Falkow S."/>
            <person name="Bentley S.D."/>
            <person name="Muller A."/>
        </authorList>
    </citation>
    <scope>NUCLEOTIDE SEQUENCE [LARGE SCALE GENOMIC DNA]</scope>
    <source>
        <strain evidence="6">ATCC 49179 / CCUG 28539 / NCTC 12436 / CS1</strain>
    </source>
</reference>
<evidence type="ECO:0000256" key="1">
    <source>
        <dbReference type="ARBA" id="ARBA00022729"/>
    </source>
</evidence>
<keyword evidence="1 2" id="KW-0732">Signal</keyword>
<organism evidence="5 6">
    <name type="scientific">Helicobacter felis (strain ATCC 49179 / CCUG 28539 / NCTC 12436 / CS1)</name>
    <dbReference type="NCBI Taxonomy" id="936155"/>
    <lineage>
        <taxon>Bacteria</taxon>
        <taxon>Pseudomonadati</taxon>
        <taxon>Campylobacterota</taxon>
        <taxon>Epsilonproteobacteria</taxon>
        <taxon>Campylobacterales</taxon>
        <taxon>Helicobacteraceae</taxon>
        <taxon>Helicobacter</taxon>
    </lineage>
</organism>
<dbReference type="GeneID" id="36133274"/>
<dbReference type="Proteomes" id="UP000007934">
    <property type="component" value="Chromosome"/>
</dbReference>
<proteinExistence type="predicted"/>
<dbReference type="InterPro" id="IPR011990">
    <property type="entry name" value="TPR-like_helical_dom_sf"/>
</dbReference>
<feature type="signal peptide" evidence="2">
    <location>
        <begin position="1"/>
        <end position="19"/>
    </location>
</feature>
<evidence type="ECO:0000259" key="3">
    <source>
        <dbReference type="Pfam" id="PF13525"/>
    </source>
</evidence>
<dbReference type="STRING" id="936155.HFELIS_08350"/>
<dbReference type="AlphaFoldDB" id="E7ABU6"/>
<evidence type="ECO:0000313" key="6">
    <source>
        <dbReference type="Proteomes" id="UP000007934"/>
    </source>
</evidence>
<feature type="chain" id="PRO_5003215390" evidence="2">
    <location>
        <begin position="20"/>
        <end position="790"/>
    </location>
</feature>
<dbReference type="InterPro" id="IPR055917">
    <property type="entry name" value="DUF7494"/>
</dbReference>
<evidence type="ECO:0000313" key="5">
    <source>
        <dbReference type="EMBL" id="CBY82919.1"/>
    </source>
</evidence>
<dbReference type="RefSeq" id="WP_013469285.1">
    <property type="nucleotide sequence ID" value="NC_014810.2"/>
</dbReference>
<dbReference type="Gene3D" id="1.25.40.10">
    <property type="entry name" value="Tetratricopeptide repeat domain"/>
    <property type="match status" value="3"/>
</dbReference>
<protein>
    <submittedName>
        <fullName evidence="5">Paralysed flagellum protein, PflA</fullName>
    </submittedName>
</protein>
<dbReference type="KEGG" id="hfe:HFELIS_08350"/>
<dbReference type="SUPFAM" id="SSF48452">
    <property type="entry name" value="TPR-like"/>
    <property type="match status" value="2"/>
</dbReference>
<gene>
    <name evidence="5" type="primary">pflA</name>
    <name evidence="5" type="ordered locus">Hfelis_08350</name>
</gene>
<feature type="domain" description="DUF7494" evidence="4">
    <location>
        <begin position="20"/>
        <end position="133"/>
    </location>
</feature>
<dbReference type="EMBL" id="FQ670179">
    <property type="protein sequence ID" value="CBY82919.1"/>
    <property type="molecule type" value="Genomic_DNA"/>
</dbReference>
<dbReference type="OrthoDB" id="5337154at2"/>
<evidence type="ECO:0000256" key="2">
    <source>
        <dbReference type="SAM" id="SignalP"/>
    </source>
</evidence>
<evidence type="ECO:0000259" key="4">
    <source>
        <dbReference type="Pfam" id="PF24323"/>
    </source>
</evidence>
<name>E7ABU6_HELFC</name>
<dbReference type="Pfam" id="PF24323">
    <property type="entry name" value="DUF7494"/>
    <property type="match status" value="1"/>
</dbReference>
<dbReference type="eggNOG" id="COG0457">
    <property type="taxonomic scope" value="Bacteria"/>
</dbReference>